<feature type="modified residue" description="4-aspartylphosphate" evidence="3">
    <location>
        <position position="575"/>
    </location>
</feature>
<evidence type="ECO:0000259" key="5">
    <source>
        <dbReference type="PROSITE" id="PS50109"/>
    </source>
</evidence>
<feature type="domain" description="Response regulatory" evidence="6">
    <location>
        <begin position="526"/>
        <end position="639"/>
    </location>
</feature>
<dbReference type="SMART" id="SM00387">
    <property type="entry name" value="HATPase_c"/>
    <property type="match status" value="1"/>
</dbReference>
<feature type="domain" description="PAC" evidence="7">
    <location>
        <begin position="241"/>
        <end position="295"/>
    </location>
</feature>
<evidence type="ECO:0000256" key="4">
    <source>
        <dbReference type="SAM" id="Coils"/>
    </source>
</evidence>
<evidence type="ECO:0000259" key="7">
    <source>
        <dbReference type="PROSITE" id="PS50113"/>
    </source>
</evidence>
<dbReference type="InterPro" id="IPR004358">
    <property type="entry name" value="Sig_transdc_His_kin-like_C"/>
</dbReference>
<gene>
    <name evidence="8" type="ORF">OEW28_03070</name>
</gene>
<comment type="catalytic activity">
    <reaction evidence="1">
        <text>ATP + protein L-histidine = ADP + protein N-phospho-L-histidine.</text>
        <dbReference type="EC" id="2.7.13.3"/>
    </reaction>
</comment>
<keyword evidence="3" id="KW-0597">Phosphoprotein</keyword>
<comment type="caution">
    <text evidence="8">The sequence shown here is derived from an EMBL/GenBank/DDBJ whole genome shotgun (WGS) entry which is preliminary data.</text>
</comment>
<evidence type="ECO:0000313" key="9">
    <source>
        <dbReference type="Proteomes" id="UP001652542"/>
    </source>
</evidence>
<dbReference type="InterPro" id="IPR003594">
    <property type="entry name" value="HATPase_dom"/>
</dbReference>
<dbReference type="SUPFAM" id="SSF55785">
    <property type="entry name" value="PYP-like sensor domain (PAS domain)"/>
    <property type="match status" value="1"/>
</dbReference>
<dbReference type="InterPro" id="IPR011006">
    <property type="entry name" value="CheY-like_superfamily"/>
</dbReference>
<dbReference type="Pfam" id="PF00072">
    <property type="entry name" value="Response_reg"/>
    <property type="match status" value="1"/>
</dbReference>
<feature type="domain" description="Histidine kinase" evidence="5">
    <location>
        <begin position="308"/>
        <end position="517"/>
    </location>
</feature>
<evidence type="ECO:0000256" key="2">
    <source>
        <dbReference type="ARBA" id="ARBA00012438"/>
    </source>
</evidence>
<dbReference type="SUPFAM" id="SSF55874">
    <property type="entry name" value="ATPase domain of HSP90 chaperone/DNA topoisomerase II/histidine kinase"/>
    <property type="match status" value="1"/>
</dbReference>
<dbReference type="CDD" id="cd00156">
    <property type="entry name" value="REC"/>
    <property type="match status" value="1"/>
</dbReference>
<dbReference type="PROSITE" id="PS50109">
    <property type="entry name" value="HIS_KIN"/>
    <property type="match status" value="1"/>
</dbReference>
<dbReference type="PROSITE" id="PS50110">
    <property type="entry name" value="RESPONSE_REGULATORY"/>
    <property type="match status" value="1"/>
</dbReference>
<dbReference type="RefSeq" id="WP_263733248.1">
    <property type="nucleotide sequence ID" value="NZ_JAOWKY010000001.1"/>
</dbReference>
<dbReference type="Proteomes" id="UP001652542">
    <property type="component" value="Unassembled WGS sequence"/>
</dbReference>
<proteinExistence type="predicted"/>
<dbReference type="Pfam" id="PF02518">
    <property type="entry name" value="HATPase_c"/>
    <property type="match status" value="1"/>
</dbReference>
<keyword evidence="9" id="KW-1185">Reference proteome</keyword>
<protein>
    <recommendedName>
        <fullName evidence="2">histidine kinase</fullName>
        <ecNumber evidence="2">2.7.13.3</ecNumber>
    </recommendedName>
</protein>
<name>A0ABT2Z928_9RHOB</name>
<evidence type="ECO:0000256" key="3">
    <source>
        <dbReference type="PROSITE-ProRule" id="PRU00169"/>
    </source>
</evidence>
<organism evidence="8 9">
    <name type="scientific">Albidovulum marisflavi</name>
    <dbReference type="NCBI Taxonomy" id="2984159"/>
    <lineage>
        <taxon>Bacteria</taxon>
        <taxon>Pseudomonadati</taxon>
        <taxon>Pseudomonadota</taxon>
        <taxon>Alphaproteobacteria</taxon>
        <taxon>Rhodobacterales</taxon>
        <taxon>Paracoccaceae</taxon>
        <taxon>Albidovulum</taxon>
    </lineage>
</organism>
<sequence>MQAQGAQTRMLQAGLNLIQQALSIYDNNLRLVVSNRRFQEMFNLPDDLVAPGATFEDTIRFLVARGEYGEVDDPQEAVHVRVEQARAFKPHYMERTRSNGRTISVEGAPLSQGGWVAVYTDITDIKTQEALLRVRSEELSDQLLTHAERLAQANRALAATNAALEEAKRELTETEARTRLVTGMVPAHIAHVTPDFHYTFSNRRLSSVMPGSPSDIIGLTIEEALGAETFARIEPGLKRALAGEANVFETTHEGSGHRIRVALTPDRDGEGRVQGVYVLSADVTEETQARAALAHTAKRELAAQLTSGLAHDFSNLLTIIMGLQGRLERTGGLPAEAAEIARATLAAARRGGTLLDRIARISGPSDLHPAPTDLVACLADLKTMAGPILPQAITLGVVLEDLPDQLLLDPGALQDSLLNLVINARDAIGSRPGQITISARAVRDTWLEITVTDTGPGFSEQALDHALDPFFSTKGGEGSGLGLSMVYDQTKLAGGSVKLANRAGGGASVTLRLPLRPVNARAAPMLVLLVEDSEVIRTSVREMLRAMGHTVVEAGSVAEALELADLPGLGLVLSDIGLPDGATGVDLMAALAARAPQLRRALMTSLPRGDALRESAGAVPVLTKPFTFEKLSAFLAVLEDE</sequence>
<dbReference type="PANTHER" id="PTHR43065:SF42">
    <property type="entry name" value="TWO-COMPONENT SENSOR PPRA"/>
    <property type="match status" value="1"/>
</dbReference>
<dbReference type="Gene3D" id="3.30.565.10">
    <property type="entry name" value="Histidine kinase-like ATPase, C-terminal domain"/>
    <property type="match status" value="1"/>
</dbReference>
<dbReference type="Pfam" id="PF12860">
    <property type="entry name" value="PAS_7"/>
    <property type="match status" value="1"/>
</dbReference>
<keyword evidence="4" id="KW-0175">Coiled coil</keyword>
<dbReference type="InterPro" id="IPR005467">
    <property type="entry name" value="His_kinase_dom"/>
</dbReference>
<dbReference type="EMBL" id="JAOWKY010000001">
    <property type="protein sequence ID" value="MCV2867606.1"/>
    <property type="molecule type" value="Genomic_DNA"/>
</dbReference>
<dbReference type="EC" id="2.7.13.3" evidence="2"/>
<evidence type="ECO:0000256" key="1">
    <source>
        <dbReference type="ARBA" id="ARBA00000085"/>
    </source>
</evidence>
<feature type="coiled-coil region" evidence="4">
    <location>
        <begin position="147"/>
        <end position="177"/>
    </location>
</feature>
<dbReference type="InterPro" id="IPR000700">
    <property type="entry name" value="PAS-assoc_C"/>
</dbReference>
<dbReference type="Pfam" id="PF08448">
    <property type="entry name" value="PAS_4"/>
    <property type="match status" value="1"/>
</dbReference>
<dbReference type="InterPro" id="IPR013656">
    <property type="entry name" value="PAS_4"/>
</dbReference>
<dbReference type="PROSITE" id="PS50113">
    <property type="entry name" value="PAC"/>
    <property type="match status" value="1"/>
</dbReference>
<evidence type="ECO:0000313" key="8">
    <source>
        <dbReference type="EMBL" id="MCV2867606.1"/>
    </source>
</evidence>
<accession>A0ABT2Z928</accession>
<evidence type="ECO:0000259" key="6">
    <source>
        <dbReference type="PROSITE" id="PS50110"/>
    </source>
</evidence>
<dbReference type="PANTHER" id="PTHR43065">
    <property type="entry name" value="SENSOR HISTIDINE KINASE"/>
    <property type="match status" value="1"/>
</dbReference>
<dbReference type="InterPro" id="IPR035965">
    <property type="entry name" value="PAS-like_dom_sf"/>
</dbReference>
<dbReference type="SUPFAM" id="SSF52172">
    <property type="entry name" value="CheY-like"/>
    <property type="match status" value="1"/>
</dbReference>
<dbReference type="InterPro" id="IPR036890">
    <property type="entry name" value="HATPase_C_sf"/>
</dbReference>
<reference evidence="8 9" key="1">
    <citation type="submission" date="2022-10" db="EMBL/GenBank/DDBJ databases">
        <title>Defluviimonas sp. nov., isolated from ocean surface water.</title>
        <authorList>
            <person name="He W."/>
            <person name="Wang L."/>
            <person name="Zhang D.-F."/>
        </authorList>
    </citation>
    <scope>NUCLEOTIDE SEQUENCE [LARGE SCALE GENOMIC DNA]</scope>
    <source>
        <strain evidence="8 9">WL0002</strain>
    </source>
</reference>
<dbReference type="Gene3D" id="3.30.450.20">
    <property type="entry name" value="PAS domain"/>
    <property type="match status" value="2"/>
</dbReference>
<dbReference type="Gene3D" id="3.40.50.2300">
    <property type="match status" value="1"/>
</dbReference>
<dbReference type="InterPro" id="IPR001789">
    <property type="entry name" value="Sig_transdc_resp-reg_receiver"/>
</dbReference>
<dbReference type="SMART" id="SM00448">
    <property type="entry name" value="REC"/>
    <property type="match status" value="1"/>
</dbReference>
<dbReference type="PRINTS" id="PR00344">
    <property type="entry name" value="BCTRLSENSOR"/>
</dbReference>